<evidence type="ECO:0000259" key="6">
    <source>
        <dbReference type="Pfam" id="PF12698"/>
    </source>
</evidence>
<keyword evidence="3 5" id="KW-1133">Transmembrane helix</keyword>
<organism evidence="7 8">
    <name type="scientific">Paenibacillus thailandensis</name>
    <dbReference type="NCBI Taxonomy" id="393250"/>
    <lineage>
        <taxon>Bacteria</taxon>
        <taxon>Bacillati</taxon>
        <taxon>Bacillota</taxon>
        <taxon>Bacilli</taxon>
        <taxon>Bacillales</taxon>
        <taxon>Paenibacillaceae</taxon>
        <taxon>Paenibacillus</taxon>
    </lineage>
</organism>
<feature type="domain" description="ABC-2 type transporter transmembrane" evidence="6">
    <location>
        <begin position="23"/>
        <end position="160"/>
    </location>
</feature>
<keyword evidence="4 5" id="KW-0472">Membrane</keyword>
<protein>
    <submittedName>
        <fullName evidence="7">YhgE/Pip domain-containing protein</fullName>
    </submittedName>
</protein>
<gene>
    <name evidence="7" type="ORF">ACFSW5_18795</name>
</gene>
<keyword evidence="8" id="KW-1185">Reference proteome</keyword>
<dbReference type="InterPro" id="IPR013525">
    <property type="entry name" value="ABC2_TM"/>
</dbReference>
<dbReference type="InterPro" id="IPR017500">
    <property type="entry name" value="Phage_infect_YhgE_N"/>
</dbReference>
<dbReference type="Gene3D" id="3.40.1710.10">
    <property type="entry name" value="abc type-2 transporter like domain"/>
    <property type="match status" value="1"/>
</dbReference>
<evidence type="ECO:0000313" key="8">
    <source>
        <dbReference type="Proteomes" id="UP001597493"/>
    </source>
</evidence>
<dbReference type="NCBIfam" id="TIGR03057">
    <property type="entry name" value="xxxLxxG_by_4"/>
    <property type="match status" value="1"/>
</dbReference>
<feature type="non-terminal residue" evidence="7">
    <location>
        <position position="297"/>
    </location>
</feature>
<dbReference type="Pfam" id="PF12698">
    <property type="entry name" value="ABC2_membrane_3"/>
    <property type="match status" value="1"/>
</dbReference>
<sequence length="297" mass="30765">MQALKSFGSEMRAILKNKKMLVSFIGILLIPIMYSGMLIGAFWDPYGQLSKLPVAVVNEDAGAVLDGKSIGVGRDLVERLKDNDEFQWDFVSKEAAEAGLNNGEYYLAVEVPDNFSKQAATLMDENPQPASLVYLKNDGSNYLAGKIGDSAIEKLKNEVSAEVTKAYAESVFDSFGQAAEGFREASGGAAELHDGAEQAKDGAELLQRNLAKLADGSLQLESGVTELASGTSELSAGAERLSAGTGGLSDGLAQLQAAADSLHGGAAETAGAGGKLAAGLESARQGEAELAGQAASL</sequence>
<name>A0ABW5R0I3_9BACL</name>
<evidence type="ECO:0000256" key="5">
    <source>
        <dbReference type="SAM" id="Phobius"/>
    </source>
</evidence>
<dbReference type="NCBIfam" id="TIGR03061">
    <property type="entry name" value="pip_yhgE_Nterm"/>
    <property type="match status" value="1"/>
</dbReference>
<dbReference type="InterPro" id="IPR051328">
    <property type="entry name" value="T7SS_ABC-Transporter"/>
</dbReference>
<dbReference type="PANTHER" id="PTHR43077">
    <property type="entry name" value="TRANSPORT PERMEASE YVFS-RELATED"/>
    <property type="match status" value="1"/>
</dbReference>
<dbReference type="Proteomes" id="UP001597493">
    <property type="component" value="Unassembled WGS sequence"/>
</dbReference>
<dbReference type="InterPro" id="IPR023908">
    <property type="entry name" value="xxxLxxG_rpt"/>
</dbReference>
<comment type="caution">
    <text evidence="7">The sequence shown here is derived from an EMBL/GenBank/DDBJ whole genome shotgun (WGS) entry which is preliminary data.</text>
</comment>
<dbReference type="PANTHER" id="PTHR43077:SF5">
    <property type="entry name" value="PHAGE INFECTION PROTEIN"/>
    <property type="match status" value="1"/>
</dbReference>
<evidence type="ECO:0000256" key="1">
    <source>
        <dbReference type="ARBA" id="ARBA00004141"/>
    </source>
</evidence>
<proteinExistence type="predicted"/>
<accession>A0ABW5R0I3</accession>
<keyword evidence="2 5" id="KW-0812">Transmembrane</keyword>
<comment type="subcellular location">
    <subcellularLocation>
        <location evidence="1">Membrane</location>
        <topology evidence="1">Multi-pass membrane protein</topology>
    </subcellularLocation>
</comment>
<evidence type="ECO:0000256" key="4">
    <source>
        <dbReference type="ARBA" id="ARBA00023136"/>
    </source>
</evidence>
<evidence type="ECO:0000256" key="3">
    <source>
        <dbReference type="ARBA" id="ARBA00022989"/>
    </source>
</evidence>
<evidence type="ECO:0000256" key="2">
    <source>
        <dbReference type="ARBA" id="ARBA00022692"/>
    </source>
</evidence>
<feature type="transmembrane region" description="Helical" evidence="5">
    <location>
        <begin position="21"/>
        <end position="43"/>
    </location>
</feature>
<reference evidence="8" key="1">
    <citation type="journal article" date="2019" name="Int. J. Syst. Evol. Microbiol.">
        <title>The Global Catalogue of Microorganisms (GCM) 10K type strain sequencing project: providing services to taxonomists for standard genome sequencing and annotation.</title>
        <authorList>
            <consortium name="The Broad Institute Genomics Platform"/>
            <consortium name="The Broad Institute Genome Sequencing Center for Infectious Disease"/>
            <person name="Wu L."/>
            <person name="Ma J."/>
        </authorList>
    </citation>
    <scope>NUCLEOTIDE SEQUENCE [LARGE SCALE GENOMIC DNA]</scope>
    <source>
        <strain evidence="8">TISTR 1827</strain>
    </source>
</reference>
<evidence type="ECO:0000313" key="7">
    <source>
        <dbReference type="EMBL" id="MFD2662308.1"/>
    </source>
</evidence>
<dbReference type="RefSeq" id="WP_379276402.1">
    <property type="nucleotide sequence ID" value="NZ_JBHUMY010000026.1"/>
</dbReference>
<dbReference type="EMBL" id="JBHUMY010000026">
    <property type="protein sequence ID" value="MFD2662308.1"/>
    <property type="molecule type" value="Genomic_DNA"/>
</dbReference>